<gene>
    <name evidence="11" type="primary">folD</name>
    <name evidence="14" type="ORF">ENV41_02605</name>
</gene>
<feature type="binding site" evidence="11">
    <location>
        <begin position="155"/>
        <end position="157"/>
    </location>
    <ligand>
        <name>NADP(+)</name>
        <dbReference type="ChEBI" id="CHEBI:58349"/>
    </ligand>
</feature>
<keyword evidence="5 11" id="KW-0378">Hydrolase</keyword>
<comment type="similarity">
    <text evidence="11">Belongs to the tetrahydrofolate dehydrogenase/cyclohydrolase family.</text>
</comment>
<dbReference type="SUPFAM" id="SSF51735">
    <property type="entry name" value="NAD(P)-binding Rossmann-fold domains"/>
    <property type="match status" value="1"/>
</dbReference>
<dbReference type="GO" id="GO:0004488">
    <property type="term" value="F:methylenetetrahydrofolate dehydrogenase (NADP+) activity"/>
    <property type="evidence" value="ECO:0007669"/>
    <property type="project" value="UniProtKB-UniRule"/>
</dbReference>
<evidence type="ECO:0000256" key="1">
    <source>
        <dbReference type="ARBA" id="ARBA00004777"/>
    </source>
</evidence>
<comment type="caution">
    <text evidence="14">The sequence shown here is derived from an EMBL/GenBank/DDBJ whole genome shotgun (WGS) entry which is preliminary data.</text>
</comment>
<name>A0A7V3JAB1_UNCC3</name>
<evidence type="ECO:0000259" key="13">
    <source>
        <dbReference type="Pfam" id="PF02882"/>
    </source>
</evidence>
<dbReference type="InterPro" id="IPR036291">
    <property type="entry name" value="NAD(P)-bd_dom_sf"/>
</dbReference>
<dbReference type="PRINTS" id="PR00085">
    <property type="entry name" value="THFDHDRGNASE"/>
</dbReference>
<dbReference type="GO" id="GO:0035999">
    <property type="term" value="P:tetrahydrofolate interconversion"/>
    <property type="evidence" value="ECO:0007669"/>
    <property type="project" value="UniProtKB-UniRule"/>
</dbReference>
<dbReference type="InterPro" id="IPR020630">
    <property type="entry name" value="THF_DH/CycHdrlase_cat_dom"/>
</dbReference>
<dbReference type="EMBL" id="DTGG01000082">
    <property type="protein sequence ID" value="HFZ09007.1"/>
    <property type="molecule type" value="Genomic_DNA"/>
</dbReference>
<evidence type="ECO:0000256" key="10">
    <source>
        <dbReference type="ARBA" id="ARBA00023268"/>
    </source>
</evidence>
<evidence type="ECO:0000256" key="2">
    <source>
        <dbReference type="ARBA" id="ARBA00011738"/>
    </source>
</evidence>
<dbReference type="InterPro" id="IPR046346">
    <property type="entry name" value="Aminoacid_DH-like_N_sf"/>
</dbReference>
<dbReference type="Pfam" id="PF00763">
    <property type="entry name" value="THF_DHG_CYH"/>
    <property type="match status" value="1"/>
</dbReference>
<dbReference type="Pfam" id="PF02882">
    <property type="entry name" value="THF_DHG_CYH_C"/>
    <property type="match status" value="1"/>
</dbReference>
<dbReference type="InterPro" id="IPR000672">
    <property type="entry name" value="THF_DH/CycHdrlase"/>
</dbReference>
<accession>A0A7V3JAB1</accession>
<keyword evidence="4 11" id="KW-0658">Purine biosynthesis</keyword>
<dbReference type="GO" id="GO:0005829">
    <property type="term" value="C:cytosol"/>
    <property type="evidence" value="ECO:0007669"/>
    <property type="project" value="TreeGrafter"/>
</dbReference>
<dbReference type="GO" id="GO:0000105">
    <property type="term" value="P:L-histidine biosynthetic process"/>
    <property type="evidence" value="ECO:0007669"/>
    <property type="project" value="UniProtKB-KW"/>
</dbReference>
<comment type="catalytic activity">
    <reaction evidence="11">
        <text>(6R)-5,10-methylene-5,6,7,8-tetrahydrofolate + NADP(+) = (6R)-5,10-methenyltetrahydrofolate + NADPH</text>
        <dbReference type="Rhea" id="RHEA:22812"/>
        <dbReference type="ChEBI" id="CHEBI:15636"/>
        <dbReference type="ChEBI" id="CHEBI:57455"/>
        <dbReference type="ChEBI" id="CHEBI:57783"/>
        <dbReference type="ChEBI" id="CHEBI:58349"/>
        <dbReference type="EC" id="1.5.1.5"/>
    </reaction>
</comment>
<dbReference type="FunFam" id="3.40.50.10860:FF:000005">
    <property type="entry name" value="C-1-tetrahydrofolate synthase, cytoplasmic, putative"/>
    <property type="match status" value="1"/>
</dbReference>
<proteinExistence type="inferred from homology"/>
<evidence type="ECO:0000256" key="6">
    <source>
        <dbReference type="ARBA" id="ARBA00022857"/>
    </source>
</evidence>
<dbReference type="InterPro" id="IPR020631">
    <property type="entry name" value="THF_DH/CycHdrlase_NAD-bd_dom"/>
</dbReference>
<keyword evidence="7 11" id="KW-0560">Oxidoreductase</keyword>
<dbReference type="Gene3D" id="3.40.50.720">
    <property type="entry name" value="NAD(P)-binding Rossmann-like Domain"/>
    <property type="match status" value="1"/>
</dbReference>
<dbReference type="Gene3D" id="3.40.50.10860">
    <property type="entry name" value="Leucine Dehydrogenase, chain A, domain 1"/>
    <property type="match status" value="1"/>
</dbReference>
<comment type="catalytic activity">
    <reaction evidence="11">
        <text>(6R)-5,10-methenyltetrahydrofolate + H2O = (6R)-10-formyltetrahydrofolate + H(+)</text>
        <dbReference type="Rhea" id="RHEA:23700"/>
        <dbReference type="ChEBI" id="CHEBI:15377"/>
        <dbReference type="ChEBI" id="CHEBI:15378"/>
        <dbReference type="ChEBI" id="CHEBI:57455"/>
        <dbReference type="ChEBI" id="CHEBI:195366"/>
        <dbReference type="EC" id="3.5.4.9"/>
    </reaction>
</comment>
<evidence type="ECO:0000256" key="11">
    <source>
        <dbReference type="HAMAP-Rule" id="MF_01576"/>
    </source>
</evidence>
<evidence type="ECO:0000256" key="5">
    <source>
        <dbReference type="ARBA" id="ARBA00022801"/>
    </source>
</evidence>
<keyword evidence="11" id="KW-0028">Amino-acid biosynthesis</keyword>
<keyword evidence="10 11" id="KW-0511">Multifunctional enzyme</keyword>
<dbReference type="PANTHER" id="PTHR48099:SF5">
    <property type="entry name" value="C-1-TETRAHYDROFOLATE SYNTHASE, CYTOPLASMIC"/>
    <property type="match status" value="1"/>
</dbReference>
<dbReference type="PANTHER" id="PTHR48099">
    <property type="entry name" value="C-1-TETRAHYDROFOLATE SYNTHASE, CYTOPLASMIC-RELATED"/>
    <property type="match status" value="1"/>
</dbReference>
<feature type="domain" description="Tetrahydrofolate dehydrogenase/cyclohydrolase NAD(P)-binding" evidence="13">
    <location>
        <begin position="129"/>
        <end position="257"/>
    </location>
</feature>
<comment type="function">
    <text evidence="11">Catalyzes the oxidation of 5,10-methylenetetrahydrofolate to 5,10-methenyltetrahydrofolate and then the hydrolysis of 5,10-methenyltetrahydrofolate to 10-formyltetrahydrofolate.</text>
</comment>
<keyword evidence="3 11" id="KW-0554">One-carbon metabolism</keyword>
<dbReference type="EC" id="1.5.1.5" evidence="11"/>
<keyword evidence="6 11" id="KW-0521">NADP</keyword>
<keyword evidence="8 11" id="KW-0368">Histidine biosynthesis</keyword>
<dbReference type="HAMAP" id="MF_01576">
    <property type="entry name" value="THF_DHG_CYH"/>
    <property type="match status" value="1"/>
</dbReference>
<dbReference type="EC" id="3.5.4.9" evidence="11"/>
<dbReference type="AlphaFoldDB" id="A0A7V3JAB1"/>
<evidence type="ECO:0000256" key="7">
    <source>
        <dbReference type="ARBA" id="ARBA00023002"/>
    </source>
</evidence>
<dbReference type="GO" id="GO:0006164">
    <property type="term" value="P:purine nucleotide biosynthetic process"/>
    <property type="evidence" value="ECO:0007669"/>
    <property type="project" value="UniProtKB-KW"/>
</dbReference>
<keyword evidence="9 11" id="KW-0486">Methionine biosynthesis</keyword>
<organism evidence="14">
    <name type="scientific">candidate division CPR3 bacterium</name>
    <dbReference type="NCBI Taxonomy" id="2268181"/>
    <lineage>
        <taxon>Bacteria</taxon>
        <taxon>Bacteria division CPR3</taxon>
    </lineage>
</organism>
<dbReference type="UniPathway" id="UPA00193"/>
<feature type="binding site" evidence="11">
    <location>
        <position position="180"/>
    </location>
    <ligand>
        <name>NADP(+)</name>
        <dbReference type="ChEBI" id="CHEBI:58349"/>
    </ligand>
</feature>
<evidence type="ECO:0000256" key="9">
    <source>
        <dbReference type="ARBA" id="ARBA00023167"/>
    </source>
</evidence>
<feature type="domain" description="Tetrahydrofolate dehydrogenase/cyclohydrolase catalytic" evidence="12">
    <location>
        <begin position="5"/>
        <end position="119"/>
    </location>
</feature>
<evidence type="ECO:0000256" key="4">
    <source>
        <dbReference type="ARBA" id="ARBA00022755"/>
    </source>
</evidence>
<comment type="pathway">
    <text evidence="1 11">One-carbon metabolism; tetrahydrofolate interconversion.</text>
</comment>
<evidence type="ECO:0000256" key="3">
    <source>
        <dbReference type="ARBA" id="ARBA00022563"/>
    </source>
</evidence>
<protein>
    <recommendedName>
        <fullName evidence="11">Bifunctional protein FolD</fullName>
    </recommendedName>
    <domain>
        <recommendedName>
            <fullName evidence="11">Methylenetetrahydrofolate dehydrogenase</fullName>
            <ecNumber evidence="11">1.5.1.5</ecNumber>
        </recommendedName>
    </domain>
    <domain>
        <recommendedName>
            <fullName evidence="11">Methenyltetrahydrofolate cyclohydrolase</fullName>
            <ecNumber evidence="11">3.5.4.9</ecNumber>
        </recommendedName>
    </domain>
</protein>
<reference evidence="14" key="1">
    <citation type="journal article" date="2020" name="mSystems">
        <title>Genome- and Community-Level Interaction Insights into Carbon Utilization and Element Cycling Functions of Hydrothermarchaeota in Hydrothermal Sediment.</title>
        <authorList>
            <person name="Zhou Z."/>
            <person name="Liu Y."/>
            <person name="Xu W."/>
            <person name="Pan J."/>
            <person name="Luo Z.H."/>
            <person name="Li M."/>
        </authorList>
    </citation>
    <scope>NUCLEOTIDE SEQUENCE [LARGE SCALE GENOMIC DNA]</scope>
    <source>
        <strain evidence="14">SpSt-757</strain>
    </source>
</reference>
<dbReference type="GO" id="GO:0009086">
    <property type="term" value="P:methionine biosynthetic process"/>
    <property type="evidence" value="ECO:0007669"/>
    <property type="project" value="UniProtKB-KW"/>
</dbReference>
<sequence length="263" mass="29010">MAILLDGRKVAEAILRPVRQQVLDLKKKKIVPCLAIILVGEEPESLIYIRQKVKKAEEIGVRVRVFKFSEQTTETEIEKLLEKLNKNPKIHGIMVQLPLPSHLNPDEILSAIVPEKDVDGLTPHSFYPPACAAGIMKILEFYRLSVNNKKVVILGYGRVVGKPLFKLMKEAGAKVATADIKDVDVLRSADVLVGALPIKDVIKPEMVKRGVIVIDAAKNVSVGVEKVASYLTPKIGGVGPMTVAMLLKNLVRASQRQQLKHRP</sequence>
<dbReference type="GO" id="GO:0004477">
    <property type="term" value="F:methenyltetrahydrofolate cyclohydrolase activity"/>
    <property type="evidence" value="ECO:0007669"/>
    <property type="project" value="UniProtKB-UniRule"/>
</dbReference>
<evidence type="ECO:0000256" key="8">
    <source>
        <dbReference type="ARBA" id="ARBA00023102"/>
    </source>
</evidence>
<comment type="caution">
    <text evidence="11">Lacks conserved residue(s) required for the propagation of feature annotation.</text>
</comment>
<comment type="subunit">
    <text evidence="2 11">Homodimer.</text>
</comment>
<evidence type="ECO:0000313" key="14">
    <source>
        <dbReference type="EMBL" id="HFZ09007.1"/>
    </source>
</evidence>
<dbReference type="SUPFAM" id="SSF53223">
    <property type="entry name" value="Aminoacid dehydrogenase-like, N-terminal domain"/>
    <property type="match status" value="1"/>
</dbReference>
<evidence type="ECO:0000259" key="12">
    <source>
        <dbReference type="Pfam" id="PF00763"/>
    </source>
</evidence>